<feature type="non-terminal residue" evidence="1">
    <location>
        <position position="1"/>
    </location>
</feature>
<accession>A0A6S7K8G4</accession>
<organism evidence="1 2">
    <name type="scientific">Paramuricea clavata</name>
    <name type="common">Red gorgonian</name>
    <name type="synonym">Violescent sea-whip</name>
    <dbReference type="NCBI Taxonomy" id="317549"/>
    <lineage>
        <taxon>Eukaryota</taxon>
        <taxon>Metazoa</taxon>
        <taxon>Cnidaria</taxon>
        <taxon>Anthozoa</taxon>
        <taxon>Octocorallia</taxon>
        <taxon>Malacalcyonacea</taxon>
        <taxon>Plexauridae</taxon>
        <taxon>Paramuricea</taxon>
    </lineage>
</organism>
<gene>
    <name evidence="1" type="ORF">PACLA_8A055101</name>
</gene>
<evidence type="ECO:0000313" key="2">
    <source>
        <dbReference type="Proteomes" id="UP001152795"/>
    </source>
</evidence>
<name>A0A6S7K8G4_PARCT</name>
<dbReference type="OrthoDB" id="411823at2759"/>
<comment type="caution">
    <text evidence="1">The sequence shown here is derived from an EMBL/GenBank/DDBJ whole genome shotgun (WGS) entry which is preliminary data.</text>
</comment>
<reference evidence="1" key="1">
    <citation type="submission" date="2020-04" db="EMBL/GenBank/DDBJ databases">
        <authorList>
            <person name="Alioto T."/>
            <person name="Alioto T."/>
            <person name="Gomez Garrido J."/>
        </authorList>
    </citation>
    <scope>NUCLEOTIDE SEQUENCE</scope>
    <source>
        <strain evidence="1">A484AB</strain>
    </source>
</reference>
<keyword evidence="2" id="KW-1185">Reference proteome</keyword>
<dbReference type="EMBL" id="CACRXK020025719">
    <property type="protein sequence ID" value="CAB4039681.1"/>
    <property type="molecule type" value="Genomic_DNA"/>
</dbReference>
<sequence length="140" mass="15927">DIFADDTTMSACAHYLDISSMNDSLNSDLHALNEWSLQNKMFINARKTNSMLVTWKRIPKKLNSQNDPCLQLKIDGVDVSGVASKKNLGITLDSKMSYETHVEELAKKISKRLGLLKHISPYLKQHQRETFYTCVIKPTL</sequence>
<proteinExistence type="predicted"/>
<dbReference type="AlphaFoldDB" id="A0A6S7K8G4"/>
<feature type="non-terminal residue" evidence="1">
    <location>
        <position position="140"/>
    </location>
</feature>
<dbReference type="Proteomes" id="UP001152795">
    <property type="component" value="Unassembled WGS sequence"/>
</dbReference>
<protein>
    <submittedName>
        <fullName evidence="1">Uncharacterized protein</fullName>
    </submittedName>
</protein>
<evidence type="ECO:0000313" key="1">
    <source>
        <dbReference type="EMBL" id="CAB4039681.1"/>
    </source>
</evidence>